<keyword evidence="2" id="KW-1185">Reference proteome</keyword>
<accession>A0ABR2D5D6</accession>
<dbReference type="Proteomes" id="UP001472677">
    <property type="component" value="Unassembled WGS sequence"/>
</dbReference>
<evidence type="ECO:0000313" key="2">
    <source>
        <dbReference type="Proteomes" id="UP001472677"/>
    </source>
</evidence>
<dbReference type="EMBL" id="JBBPBM010000036">
    <property type="protein sequence ID" value="KAK8529985.1"/>
    <property type="molecule type" value="Genomic_DNA"/>
</dbReference>
<proteinExistence type="predicted"/>
<evidence type="ECO:0000313" key="1">
    <source>
        <dbReference type="EMBL" id="KAK8529985.1"/>
    </source>
</evidence>
<reference evidence="1 2" key="1">
    <citation type="journal article" date="2024" name="G3 (Bethesda)">
        <title>Genome assembly of Hibiscus sabdariffa L. provides insights into metabolisms of medicinal natural products.</title>
        <authorList>
            <person name="Kim T."/>
        </authorList>
    </citation>
    <scope>NUCLEOTIDE SEQUENCE [LARGE SCALE GENOMIC DNA]</scope>
    <source>
        <strain evidence="1">TK-2024</strain>
        <tissue evidence="1">Old leaves</tissue>
    </source>
</reference>
<protein>
    <submittedName>
        <fullName evidence="1">Uncharacterized protein</fullName>
    </submittedName>
</protein>
<name>A0ABR2D5D6_9ROSI</name>
<organism evidence="1 2">
    <name type="scientific">Hibiscus sabdariffa</name>
    <name type="common">roselle</name>
    <dbReference type="NCBI Taxonomy" id="183260"/>
    <lineage>
        <taxon>Eukaryota</taxon>
        <taxon>Viridiplantae</taxon>
        <taxon>Streptophyta</taxon>
        <taxon>Embryophyta</taxon>
        <taxon>Tracheophyta</taxon>
        <taxon>Spermatophyta</taxon>
        <taxon>Magnoliopsida</taxon>
        <taxon>eudicotyledons</taxon>
        <taxon>Gunneridae</taxon>
        <taxon>Pentapetalae</taxon>
        <taxon>rosids</taxon>
        <taxon>malvids</taxon>
        <taxon>Malvales</taxon>
        <taxon>Malvaceae</taxon>
        <taxon>Malvoideae</taxon>
        <taxon>Hibiscus</taxon>
    </lineage>
</organism>
<comment type="caution">
    <text evidence="1">The sequence shown here is derived from an EMBL/GenBank/DDBJ whole genome shotgun (WGS) entry which is preliminary data.</text>
</comment>
<gene>
    <name evidence="1" type="ORF">V6N12_060747</name>
</gene>
<sequence>MHSEKIDNGRSLDTEFGYVKDKSKVSVGSVMKKCGHVTLASSDPRLFVKTTWKPDNHSQALDSFGRDVIDS</sequence>